<gene>
    <name evidence="2" type="ORF">HLUCCA11_02060</name>
</gene>
<dbReference type="InterPro" id="IPR007361">
    <property type="entry name" value="DUF427"/>
</dbReference>
<proteinExistence type="predicted"/>
<dbReference type="EMBL" id="LJZR01000002">
    <property type="protein sequence ID" value="KPQ37238.1"/>
    <property type="molecule type" value="Genomic_DNA"/>
</dbReference>
<dbReference type="PANTHER" id="PTHR43058">
    <property type="entry name" value="SLR0655 PROTEIN"/>
    <property type="match status" value="1"/>
</dbReference>
<accession>A0A0P8DK50</accession>
<dbReference type="STRING" id="1666911.HLUCCA11_02060"/>
<evidence type="ECO:0000259" key="1">
    <source>
        <dbReference type="Pfam" id="PF04248"/>
    </source>
</evidence>
<evidence type="ECO:0000313" key="2">
    <source>
        <dbReference type="EMBL" id="KPQ37238.1"/>
    </source>
</evidence>
<dbReference type="AlphaFoldDB" id="A0A0P8DK50"/>
<dbReference type="Gene3D" id="2.170.150.40">
    <property type="entry name" value="Domain of unknown function (DUF427)"/>
    <property type="match status" value="1"/>
</dbReference>
<feature type="domain" description="DUF427" evidence="1">
    <location>
        <begin position="31"/>
        <end position="122"/>
    </location>
</feature>
<dbReference type="PANTHER" id="PTHR43058:SF1">
    <property type="entry name" value="DUF427 DOMAIN-CONTAINING PROTEIN"/>
    <property type="match status" value="1"/>
</dbReference>
<reference evidence="2 3" key="1">
    <citation type="submission" date="2015-09" db="EMBL/GenBank/DDBJ databases">
        <title>Identification and resolution of microdiversity through metagenomic sequencing of parallel consortia.</title>
        <authorList>
            <person name="Nelson W.C."/>
            <person name="Romine M.F."/>
            <person name="Lindemann S.R."/>
        </authorList>
    </citation>
    <scope>NUCLEOTIDE SEQUENCE [LARGE SCALE GENOMIC DNA]</scope>
    <source>
        <strain evidence="2">Ana</strain>
    </source>
</reference>
<protein>
    <recommendedName>
        <fullName evidence="1">DUF427 domain-containing protein</fullName>
    </recommendedName>
</protein>
<organism evidence="2 3">
    <name type="scientific">Phormidesmis priestleyi Ana</name>
    <dbReference type="NCBI Taxonomy" id="1666911"/>
    <lineage>
        <taxon>Bacteria</taxon>
        <taxon>Bacillati</taxon>
        <taxon>Cyanobacteriota</taxon>
        <taxon>Cyanophyceae</taxon>
        <taxon>Leptolyngbyales</taxon>
        <taxon>Leptolyngbyaceae</taxon>
        <taxon>Phormidesmis</taxon>
    </lineage>
</organism>
<comment type="caution">
    <text evidence="2">The sequence shown here is derived from an EMBL/GenBank/DDBJ whole genome shotgun (WGS) entry which is preliminary data.</text>
</comment>
<dbReference type="PATRIC" id="fig|1666911.3.peg.1641"/>
<sequence>MHPDPIPAGPNQESVWDYPRPPRVEDVTKHIRIIFNHELIANTHRAKRVLETSHPPNYYISLDDIKTEYLVPSTHTTYCEWKGQAKYYTLQVGDRHAINVAWYYPNISPAYEELKGYVGFYPGPMDACYVDSEKVQPQAGDFYAGWITHDIVGPFKGGPGSWGW</sequence>
<dbReference type="Pfam" id="PF04248">
    <property type="entry name" value="NTP_transf_9"/>
    <property type="match status" value="1"/>
</dbReference>
<evidence type="ECO:0000313" key="3">
    <source>
        <dbReference type="Proteomes" id="UP000050465"/>
    </source>
</evidence>
<dbReference type="InterPro" id="IPR038694">
    <property type="entry name" value="DUF427_sf"/>
</dbReference>
<name>A0A0P8DK50_9CYAN</name>
<dbReference type="Proteomes" id="UP000050465">
    <property type="component" value="Unassembled WGS sequence"/>
</dbReference>